<dbReference type="EMBL" id="AESD01000680">
    <property type="protein sequence ID" value="EHJ10719.1"/>
    <property type="molecule type" value="Genomic_DNA"/>
</dbReference>
<reference evidence="2 3" key="1">
    <citation type="journal article" date="2011" name="Front. Microbiol.">
        <title>Two Strains of Crocosphaera watsonii with Highly Conserved Genomes are Distinguished by Strain-Specific Features.</title>
        <authorList>
            <person name="Bench S.R."/>
            <person name="Ilikchyan I.N."/>
            <person name="Tripp H.J."/>
            <person name="Zehr J.P."/>
        </authorList>
    </citation>
    <scope>NUCLEOTIDE SEQUENCE [LARGE SCALE GENOMIC DNA]</scope>
    <source>
        <strain evidence="2 3">WH 0003</strain>
    </source>
</reference>
<feature type="domain" description="Ice-binding protein C-terminal" evidence="1">
    <location>
        <begin position="26"/>
        <end position="49"/>
    </location>
</feature>
<proteinExistence type="predicted"/>
<dbReference type="GeneID" id="99016652"/>
<sequence length="54" mass="5627">MPFLNKNGGAPLEIDNLELTPQEAQSTPEPGAILGLLAVSSIGALARRKTELSP</sequence>
<gene>
    <name evidence="2" type="ORF">CWATWH0003_4514b6</name>
</gene>
<comment type="caution">
    <text evidence="2">The sequence shown here is derived from an EMBL/GenBank/DDBJ whole genome shotgun (WGS) entry which is preliminary data.</text>
</comment>
<name>G5JAQ3_CROWT</name>
<dbReference type="RefSeq" id="WP_007312395.1">
    <property type="nucleotide sequence ID" value="NZ_AESD01000680.1"/>
</dbReference>
<dbReference type="AlphaFoldDB" id="G5JAQ3"/>
<evidence type="ECO:0000259" key="1">
    <source>
        <dbReference type="Pfam" id="PF07589"/>
    </source>
</evidence>
<protein>
    <submittedName>
        <fullName evidence="2">Transposase-like protein, IS200/IS605 family</fullName>
    </submittedName>
</protein>
<evidence type="ECO:0000313" key="2">
    <source>
        <dbReference type="EMBL" id="EHJ10719.1"/>
    </source>
</evidence>
<organism evidence="2 3">
    <name type="scientific">Crocosphaera watsonii WH 0003</name>
    <dbReference type="NCBI Taxonomy" id="423471"/>
    <lineage>
        <taxon>Bacteria</taxon>
        <taxon>Bacillati</taxon>
        <taxon>Cyanobacteriota</taxon>
        <taxon>Cyanophyceae</taxon>
        <taxon>Oscillatoriophycideae</taxon>
        <taxon>Chroococcales</taxon>
        <taxon>Aphanothecaceae</taxon>
        <taxon>Crocosphaera</taxon>
    </lineage>
</organism>
<dbReference type="Proteomes" id="UP000003477">
    <property type="component" value="Unassembled WGS sequence"/>
</dbReference>
<dbReference type="Pfam" id="PF07589">
    <property type="entry name" value="PEP-CTERM"/>
    <property type="match status" value="1"/>
</dbReference>
<dbReference type="InterPro" id="IPR013424">
    <property type="entry name" value="Ice-binding_C"/>
</dbReference>
<dbReference type="NCBIfam" id="TIGR02595">
    <property type="entry name" value="PEP_CTERM"/>
    <property type="match status" value="1"/>
</dbReference>
<evidence type="ECO:0000313" key="3">
    <source>
        <dbReference type="Proteomes" id="UP000003477"/>
    </source>
</evidence>
<accession>G5JAQ3</accession>
<feature type="non-terminal residue" evidence="2">
    <location>
        <position position="54"/>
    </location>
</feature>